<sequence length="386" mass="42403">MGVVKISLNDCLACSGCITSAETVLVEEQSITRFLDGISGKQLCVVTISPQSVCSIAVKRSLSVSQAAKLIASYFISKGVHFVIDSSLGRALCFDETYEELMSKTLRPILVSACPGFVCYAEKSHHGFLLPYLSSVRSPQAIHGALVKDFLSRRFRIPVISIYHAAVMPCFDKKLEAARNDFFVPGTNVRETDCVISTVEVDGLLDSVENIVDVKEEGWLGDFSRGVLYGNEGGTSGGFATAIVTRYVNEHGGEVTEAKVDQNHDVISVLQDGNIVLQVARIYGFRNIQNLVRKMKNGKATYNYIEVMACPAGCGNGGAQIRAESAEKRDQVLKSVEEMYSLIRNSATEEIRKIAAEWSALNPDWKKLLLTEYHVVDRSIVQGLQW</sequence>
<accession>A0A0D8XFZ5</accession>
<dbReference type="Gene3D" id="3.40.950.10">
    <property type="entry name" value="Fe-only Hydrogenase (Larger Subunit), Chain L, domain 3"/>
    <property type="match status" value="1"/>
</dbReference>
<evidence type="ECO:0000256" key="1">
    <source>
        <dbReference type="ARBA" id="ARBA00006596"/>
    </source>
</evidence>
<dbReference type="Gene3D" id="3.40.50.1780">
    <property type="match status" value="1"/>
</dbReference>
<evidence type="ECO:0000256" key="2">
    <source>
        <dbReference type="ARBA" id="ARBA00025700"/>
    </source>
</evidence>
<reference evidence="5" key="2">
    <citation type="journal article" date="2016" name="Sci. Rep.">
        <title>Dictyocaulus viviparus genome, variome and transcriptome elucidate lungworm biology and support future intervention.</title>
        <authorList>
            <person name="McNulty S.N."/>
            <person name="Strube C."/>
            <person name="Rosa B.A."/>
            <person name="Martin J.C."/>
            <person name="Tyagi R."/>
            <person name="Choi Y.J."/>
            <person name="Wang Q."/>
            <person name="Hallsworth Pepin K."/>
            <person name="Zhang X."/>
            <person name="Ozersky P."/>
            <person name="Wilson R.K."/>
            <person name="Sternberg P.W."/>
            <person name="Gasser R.B."/>
            <person name="Mitreva M."/>
        </authorList>
    </citation>
    <scope>NUCLEOTIDE SEQUENCE [LARGE SCALE GENOMIC DNA]</scope>
    <source>
        <strain evidence="5">HannoverDv2000</strain>
    </source>
</reference>
<reference evidence="4 5" key="1">
    <citation type="submission" date="2013-11" db="EMBL/GenBank/DDBJ databases">
        <title>Draft genome of the bovine lungworm Dictyocaulus viviparus.</title>
        <authorList>
            <person name="Mitreva M."/>
        </authorList>
    </citation>
    <scope>NUCLEOTIDE SEQUENCE [LARGE SCALE GENOMIC DNA]</scope>
    <source>
        <strain evidence="4 5">HannoverDv2000</strain>
    </source>
</reference>
<evidence type="ECO:0000259" key="3">
    <source>
        <dbReference type="Pfam" id="PF02906"/>
    </source>
</evidence>
<gene>
    <name evidence="4" type="ORF">DICVIV_11349</name>
</gene>
<organism evidence="4 5">
    <name type="scientific">Dictyocaulus viviparus</name>
    <name type="common">Bovine lungworm</name>
    <dbReference type="NCBI Taxonomy" id="29172"/>
    <lineage>
        <taxon>Eukaryota</taxon>
        <taxon>Metazoa</taxon>
        <taxon>Ecdysozoa</taxon>
        <taxon>Nematoda</taxon>
        <taxon>Chromadorea</taxon>
        <taxon>Rhabditida</taxon>
        <taxon>Rhabditina</taxon>
        <taxon>Rhabditomorpha</taxon>
        <taxon>Strongyloidea</taxon>
        <taxon>Metastrongylidae</taxon>
        <taxon>Dictyocaulus</taxon>
    </lineage>
</organism>
<dbReference type="EMBL" id="KN716641">
    <property type="protein sequence ID" value="KJH42664.1"/>
    <property type="molecule type" value="Genomic_DNA"/>
</dbReference>
<keyword evidence="5" id="KW-1185">Reference proteome</keyword>
<dbReference type="OrthoDB" id="10253113at2759"/>
<proteinExistence type="inferred from homology"/>
<dbReference type="InterPro" id="IPR050340">
    <property type="entry name" value="Cytosolic_Fe-S_CAF"/>
</dbReference>
<dbReference type="Proteomes" id="UP000053766">
    <property type="component" value="Unassembled WGS sequence"/>
</dbReference>
<evidence type="ECO:0000313" key="5">
    <source>
        <dbReference type="Proteomes" id="UP000053766"/>
    </source>
</evidence>
<name>A0A0D8XFZ5_DICVI</name>
<comment type="similarity">
    <text evidence="1">Belongs to the NARF family.</text>
</comment>
<protein>
    <submittedName>
        <fullName evidence="4">Iron only hydrogenase large subunit domain protein</fullName>
    </submittedName>
</protein>
<dbReference type="InterPro" id="IPR009016">
    <property type="entry name" value="Fe_hydrogenase"/>
</dbReference>
<dbReference type="InterPro" id="IPR004108">
    <property type="entry name" value="Fe_hydrogenase_lsu_C"/>
</dbReference>
<feature type="domain" description="Iron hydrogenase large subunit C-terminal" evidence="3">
    <location>
        <begin position="44"/>
        <end position="318"/>
    </location>
</feature>
<dbReference type="SUPFAM" id="SSF53920">
    <property type="entry name" value="Fe-only hydrogenase"/>
    <property type="match status" value="1"/>
</dbReference>
<dbReference type="STRING" id="29172.A0A0D8XFZ5"/>
<dbReference type="PANTHER" id="PTHR11615">
    <property type="entry name" value="NITRATE, FORMATE, IRON DEHYDROGENASE"/>
    <property type="match status" value="1"/>
</dbReference>
<comment type="function">
    <text evidence="2">Component of the cytosolic iron-sulfur (Fe/S) protein assembly machinery. Required for maturation of extramitochondrial Fe/S proteins.</text>
</comment>
<dbReference type="Pfam" id="PF02906">
    <property type="entry name" value="Fe_hyd_lg_C"/>
    <property type="match status" value="1"/>
</dbReference>
<dbReference type="AlphaFoldDB" id="A0A0D8XFZ5"/>
<evidence type="ECO:0000313" key="4">
    <source>
        <dbReference type="EMBL" id="KJH42664.1"/>
    </source>
</evidence>